<dbReference type="GO" id="GO:0003723">
    <property type="term" value="F:RNA binding"/>
    <property type="evidence" value="ECO:0007669"/>
    <property type="project" value="UniProtKB-UniRule"/>
</dbReference>
<organism evidence="4 5">
    <name type="scientific">Brassica cretica</name>
    <name type="common">Mustard</name>
    <dbReference type="NCBI Taxonomy" id="69181"/>
    <lineage>
        <taxon>Eukaryota</taxon>
        <taxon>Viridiplantae</taxon>
        <taxon>Streptophyta</taxon>
        <taxon>Embryophyta</taxon>
        <taxon>Tracheophyta</taxon>
        <taxon>Spermatophyta</taxon>
        <taxon>Magnoliopsida</taxon>
        <taxon>eudicotyledons</taxon>
        <taxon>Gunneridae</taxon>
        <taxon>Pentapetalae</taxon>
        <taxon>rosids</taxon>
        <taxon>malvids</taxon>
        <taxon>Brassicales</taxon>
        <taxon>Brassicaceae</taxon>
        <taxon>Brassiceae</taxon>
        <taxon>Brassica</taxon>
    </lineage>
</organism>
<dbReference type="Gene3D" id="3.30.70.330">
    <property type="match status" value="1"/>
</dbReference>
<feature type="domain" description="RRM" evidence="3">
    <location>
        <begin position="1"/>
        <end position="42"/>
    </location>
</feature>
<name>A0A8S9GY27_BRACR</name>
<dbReference type="InterPro" id="IPR000504">
    <property type="entry name" value="RRM_dom"/>
</dbReference>
<evidence type="ECO:0000259" key="3">
    <source>
        <dbReference type="PROSITE" id="PS50102"/>
    </source>
</evidence>
<dbReference type="PROSITE" id="PS50102">
    <property type="entry name" value="RRM"/>
    <property type="match status" value="1"/>
</dbReference>
<dbReference type="Proteomes" id="UP000712281">
    <property type="component" value="Unassembled WGS sequence"/>
</dbReference>
<dbReference type="Pfam" id="PF00076">
    <property type="entry name" value="RRM_1"/>
    <property type="match status" value="1"/>
</dbReference>
<dbReference type="EMBL" id="QGKW02001988">
    <property type="protein sequence ID" value="KAF2549830.1"/>
    <property type="molecule type" value="Genomic_DNA"/>
</dbReference>
<feature type="region of interest" description="Disordered" evidence="2">
    <location>
        <begin position="46"/>
        <end position="76"/>
    </location>
</feature>
<protein>
    <recommendedName>
        <fullName evidence="3">RRM domain-containing protein</fullName>
    </recommendedName>
</protein>
<reference evidence="4" key="1">
    <citation type="submission" date="2019-12" db="EMBL/GenBank/DDBJ databases">
        <title>Genome sequencing and annotation of Brassica cretica.</title>
        <authorList>
            <person name="Studholme D.J."/>
            <person name="Sarris P.F."/>
        </authorList>
    </citation>
    <scope>NUCLEOTIDE SEQUENCE</scope>
    <source>
        <strain evidence="4">PFS-001/15</strain>
        <tissue evidence="4">Leaf</tissue>
    </source>
</reference>
<evidence type="ECO:0000313" key="4">
    <source>
        <dbReference type="EMBL" id="KAF2549830.1"/>
    </source>
</evidence>
<dbReference type="AlphaFoldDB" id="A0A8S9GY27"/>
<dbReference type="InterPro" id="IPR035979">
    <property type="entry name" value="RBD_domain_sf"/>
</dbReference>
<dbReference type="CDD" id="cd00590">
    <property type="entry name" value="RRM_SF"/>
    <property type="match status" value="1"/>
</dbReference>
<evidence type="ECO:0000256" key="2">
    <source>
        <dbReference type="SAM" id="MobiDB-lite"/>
    </source>
</evidence>
<evidence type="ECO:0000256" key="1">
    <source>
        <dbReference type="PROSITE-ProRule" id="PRU00176"/>
    </source>
</evidence>
<dbReference type="InterPro" id="IPR012677">
    <property type="entry name" value="Nucleotide-bd_a/b_plait_sf"/>
</dbReference>
<proteinExistence type="predicted"/>
<accession>A0A8S9GY27</accession>
<sequence>MKRSKGYAFIQFTSQDDAFLAIETMDSRMYNGRMIYIDIAKPGKLDFQQQPTTSGPPEKLQVPEGPANNEVADCWY</sequence>
<comment type="caution">
    <text evidence="4">The sequence shown here is derived from an EMBL/GenBank/DDBJ whole genome shotgun (WGS) entry which is preliminary data.</text>
</comment>
<dbReference type="SUPFAM" id="SSF54928">
    <property type="entry name" value="RNA-binding domain, RBD"/>
    <property type="match status" value="1"/>
</dbReference>
<keyword evidence="1" id="KW-0694">RNA-binding</keyword>
<gene>
    <name evidence="4" type="ORF">F2Q68_00037190</name>
</gene>
<evidence type="ECO:0000313" key="5">
    <source>
        <dbReference type="Proteomes" id="UP000712281"/>
    </source>
</evidence>